<evidence type="ECO:0000313" key="3">
    <source>
        <dbReference type="Proteomes" id="UP000324222"/>
    </source>
</evidence>
<protein>
    <submittedName>
        <fullName evidence="2">Uncharacterized protein</fullName>
    </submittedName>
</protein>
<feature type="region of interest" description="Disordered" evidence="1">
    <location>
        <begin position="13"/>
        <end position="44"/>
    </location>
</feature>
<sequence length="60" mass="6446">MLKCSFTPPFVTGKSWSTSTPTPHHSLALRDRPASTLPGNRPFAPTPGICKLGEEILIAN</sequence>
<dbReference type="AlphaFoldDB" id="A0A5B7G2J0"/>
<evidence type="ECO:0000313" key="2">
    <source>
        <dbReference type="EMBL" id="MPC51358.1"/>
    </source>
</evidence>
<gene>
    <name evidence="2" type="ORF">E2C01_045202</name>
</gene>
<dbReference type="EMBL" id="VSRR010010122">
    <property type="protein sequence ID" value="MPC51358.1"/>
    <property type="molecule type" value="Genomic_DNA"/>
</dbReference>
<feature type="compositionally biased region" description="Low complexity" evidence="1">
    <location>
        <begin position="17"/>
        <end position="26"/>
    </location>
</feature>
<reference evidence="2 3" key="1">
    <citation type="submission" date="2019-05" db="EMBL/GenBank/DDBJ databases">
        <title>Another draft genome of Portunus trituberculatus and its Hox gene families provides insights of decapod evolution.</title>
        <authorList>
            <person name="Jeong J.-H."/>
            <person name="Song I."/>
            <person name="Kim S."/>
            <person name="Choi T."/>
            <person name="Kim D."/>
            <person name="Ryu S."/>
            <person name="Kim W."/>
        </authorList>
    </citation>
    <scope>NUCLEOTIDE SEQUENCE [LARGE SCALE GENOMIC DNA]</scope>
    <source>
        <tissue evidence="2">Muscle</tissue>
    </source>
</reference>
<dbReference type="Proteomes" id="UP000324222">
    <property type="component" value="Unassembled WGS sequence"/>
</dbReference>
<comment type="caution">
    <text evidence="2">The sequence shown here is derived from an EMBL/GenBank/DDBJ whole genome shotgun (WGS) entry which is preliminary data.</text>
</comment>
<proteinExistence type="predicted"/>
<evidence type="ECO:0000256" key="1">
    <source>
        <dbReference type="SAM" id="MobiDB-lite"/>
    </source>
</evidence>
<keyword evidence="3" id="KW-1185">Reference proteome</keyword>
<organism evidence="2 3">
    <name type="scientific">Portunus trituberculatus</name>
    <name type="common">Swimming crab</name>
    <name type="synonym">Neptunus trituberculatus</name>
    <dbReference type="NCBI Taxonomy" id="210409"/>
    <lineage>
        <taxon>Eukaryota</taxon>
        <taxon>Metazoa</taxon>
        <taxon>Ecdysozoa</taxon>
        <taxon>Arthropoda</taxon>
        <taxon>Crustacea</taxon>
        <taxon>Multicrustacea</taxon>
        <taxon>Malacostraca</taxon>
        <taxon>Eumalacostraca</taxon>
        <taxon>Eucarida</taxon>
        <taxon>Decapoda</taxon>
        <taxon>Pleocyemata</taxon>
        <taxon>Brachyura</taxon>
        <taxon>Eubrachyura</taxon>
        <taxon>Portunoidea</taxon>
        <taxon>Portunidae</taxon>
        <taxon>Portuninae</taxon>
        <taxon>Portunus</taxon>
    </lineage>
</organism>
<accession>A0A5B7G2J0</accession>
<name>A0A5B7G2J0_PORTR</name>